<dbReference type="InterPro" id="IPR001180">
    <property type="entry name" value="CNH_dom"/>
</dbReference>
<dbReference type="Gene3D" id="3.40.50.11210">
    <property type="entry name" value="Rap/Ran-GAP"/>
    <property type="match status" value="1"/>
</dbReference>
<keyword evidence="1" id="KW-0343">GTPase activation</keyword>
<dbReference type="PANTHER" id="PTHR15711">
    <property type="entry name" value="RAP GTPASE-ACTIVATING PROTEIN"/>
    <property type="match status" value="1"/>
</dbReference>
<dbReference type="InterPro" id="IPR035974">
    <property type="entry name" value="Rap/Ran-GAP_sf"/>
</dbReference>
<dbReference type="EMBL" id="VTPC01090217">
    <property type="protein sequence ID" value="KAF2884182.1"/>
    <property type="molecule type" value="Genomic_DNA"/>
</dbReference>
<evidence type="ECO:0000256" key="4">
    <source>
        <dbReference type="SAM" id="MobiDB-lite"/>
    </source>
</evidence>
<dbReference type="InterPro" id="IPR000331">
    <property type="entry name" value="Rap/Ran_GAP_dom"/>
</dbReference>
<gene>
    <name evidence="7" type="ORF">ILUMI_22009</name>
</gene>
<dbReference type="PROSITE" id="PS50085">
    <property type="entry name" value="RAPGAP"/>
    <property type="match status" value="1"/>
</dbReference>
<organism evidence="7 8">
    <name type="scientific">Ignelater luminosus</name>
    <name type="common">Cucubano</name>
    <name type="synonym">Pyrophorus luminosus</name>
    <dbReference type="NCBI Taxonomy" id="2038154"/>
    <lineage>
        <taxon>Eukaryota</taxon>
        <taxon>Metazoa</taxon>
        <taxon>Ecdysozoa</taxon>
        <taxon>Arthropoda</taxon>
        <taxon>Hexapoda</taxon>
        <taxon>Insecta</taxon>
        <taxon>Pterygota</taxon>
        <taxon>Neoptera</taxon>
        <taxon>Endopterygota</taxon>
        <taxon>Coleoptera</taxon>
        <taxon>Polyphaga</taxon>
        <taxon>Elateriformia</taxon>
        <taxon>Elateroidea</taxon>
        <taxon>Elateridae</taxon>
        <taxon>Agrypninae</taxon>
        <taxon>Pyrophorini</taxon>
        <taxon>Ignelater</taxon>
    </lineage>
</organism>
<dbReference type="Proteomes" id="UP000801492">
    <property type="component" value="Unassembled WGS sequence"/>
</dbReference>
<feature type="domain" description="Rap-GAP" evidence="5">
    <location>
        <begin position="20"/>
        <end position="240"/>
    </location>
</feature>
<accession>A0A8K0CHN0</accession>
<evidence type="ECO:0000256" key="2">
    <source>
        <dbReference type="ARBA" id="ARBA00060925"/>
    </source>
</evidence>
<dbReference type="PANTHER" id="PTHR15711:SF62">
    <property type="entry name" value="GTPASE-ACTIVATING RAP_RAN-GAP DOMAIN-LIKE PROTEIN 3"/>
    <property type="match status" value="1"/>
</dbReference>
<dbReference type="SUPFAM" id="SSF111347">
    <property type="entry name" value="Rap/Ran-GAP"/>
    <property type="match status" value="1"/>
</dbReference>
<comment type="caution">
    <text evidence="7">The sequence shown here is derived from an EMBL/GenBank/DDBJ whole genome shotgun (WGS) entry which is preliminary data.</text>
</comment>
<evidence type="ECO:0000259" key="5">
    <source>
        <dbReference type="PROSITE" id="PS50085"/>
    </source>
</evidence>
<reference evidence="7" key="1">
    <citation type="submission" date="2019-08" db="EMBL/GenBank/DDBJ databases">
        <title>The genome of the North American firefly Photinus pyralis.</title>
        <authorList>
            <consortium name="Photinus pyralis genome working group"/>
            <person name="Fallon T.R."/>
            <person name="Sander Lower S.E."/>
            <person name="Weng J.-K."/>
        </authorList>
    </citation>
    <scope>NUCLEOTIDE SEQUENCE</scope>
    <source>
        <strain evidence="7">TRF0915ILg1</strain>
        <tissue evidence="7">Whole body</tissue>
    </source>
</reference>
<sequence>MDKIEKGPKEIFSPDIQKDLLLLEEQEGSVNFKFGVIYMKQGQTTDDEILSNETGSQKFDNFLALLGDKIRLKGWDKYRGGLDIKGDMTGKYSVYTIYEGHEIMFHVSTLLPYSRDNRQQVERKRHIGNDIVNVVFIDTDDSTGAEIHSQFNPICIKSQFTHIFAVVSLDPENQYRLSVFSDEAVPLFGPSLPCPPVFKDSPFFRDFLLVKLMNGEKATFETPTFARKRERTLDMLIKDLYSEHMTDARMTMLNRRAFSDVLADTPKHSRLKEDSRQIEFVRIGQALKLEAIVRGDAPTSLASAGSGGTVLKRSPWEANCFYPVFPAGSILCADSWGENKLVIATEDGVYVVEDGSSHRMIFDRTLQVRQLNVVEPHGIVLLRAGHSSREGKVYVFRLSQVETITDPRSRYELKEHRLERSRGTHLYALSRPGGSRLRMCVAVGRKLLMFQWKHSAAWTAWCPANDTDTVEGFTFLWELLLNENPSMMTVLDGGWSPNSPSHGDILLCVGYKNHWDIVNGRTGIARHFHTVEGAKAHLVAALDLYEDQEVQLLLCYNHTCHFQKLNEDNVTTNMDFDFHWNSVPTDIVCAFPYIIAFTANTMEIRLIVNGNLVHTMTMPKLQLLTSKSDVFFATTAPEFFPQRSEHLSVDIRQNDQNKYTPPSSPNASPELRPLRLYRIPIQSLSRHTNSDHTYVSSDSATQTWKSTDSKLTVPEQPRVSRSATSSPIPPSKGKPTSNTK</sequence>
<protein>
    <recommendedName>
        <fullName evidence="3">GTPase-activating Rap/Ran-GAP domain-like protein 3</fullName>
    </recommendedName>
</protein>
<dbReference type="PROSITE" id="PS50219">
    <property type="entry name" value="CNH"/>
    <property type="match status" value="1"/>
</dbReference>
<evidence type="ECO:0000313" key="7">
    <source>
        <dbReference type="EMBL" id="KAF2884182.1"/>
    </source>
</evidence>
<evidence type="ECO:0000313" key="8">
    <source>
        <dbReference type="Proteomes" id="UP000801492"/>
    </source>
</evidence>
<proteinExistence type="inferred from homology"/>
<dbReference type="OrthoDB" id="2499658at2759"/>
<comment type="similarity">
    <text evidence="2">Belongs to the GARNL3 family.</text>
</comment>
<evidence type="ECO:0000259" key="6">
    <source>
        <dbReference type="PROSITE" id="PS50219"/>
    </source>
</evidence>
<keyword evidence="8" id="KW-1185">Reference proteome</keyword>
<dbReference type="Pfam" id="PF00780">
    <property type="entry name" value="CNH"/>
    <property type="match status" value="1"/>
</dbReference>
<evidence type="ECO:0000256" key="3">
    <source>
        <dbReference type="ARBA" id="ARBA00069072"/>
    </source>
</evidence>
<feature type="domain" description="CNH" evidence="6">
    <location>
        <begin position="327"/>
        <end position="631"/>
    </location>
</feature>
<dbReference type="FunFam" id="3.40.50.11210:FF:000006">
    <property type="entry name" value="GTPase-activating Rap/Ran-GAP domain-like protein 3 isoform X1"/>
    <property type="match status" value="1"/>
</dbReference>
<dbReference type="AlphaFoldDB" id="A0A8K0CHN0"/>
<evidence type="ECO:0000256" key="1">
    <source>
        <dbReference type="ARBA" id="ARBA00022468"/>
    </source>
</evidence>
<name>A0A8K0CHN0_IGNLU</name>
<dbReference type="GO" id="GO:0005096">
    <property type="term" value="F:GTPase activator activity"/>
    <property type="evidence" value="ECO:0007669"/>
    <property type="project" value="UniProtKB-KW"/>
</dbReference>
<dbReference type="GO" id="GO:0051056">
    <property type="term" value="P:regulation of small GTPase mediated signal transduction"/>
    <property type="evidence" value="ECO:0007669"/>
    <property type="project" value="InterPro"/>
</dbReference>
<dbReference type="Pfam" id="PF02145">
    <property type="entry name" value="Rap_GAP"/>
    <property type="match status" value="1"/>
</dbReference>
<feature type="compositionally biased region" description="Polar residues" evidence="4">
    <location>
        <begin position="688"/>
        <end position="710"/>
    </location>
</feature>
<dbReference type="InterPro" id="IPR050989">
    <property type="entry name" value="Rap1_Ran_GAP"/>
</dbReference>
<feature type="region of interest" description="Disordered" evidence="4">
    <location>
        <begin position="688"/>
        <end position="740"/>
    </location>
</feature>